<keyword evidence="1" id="KW-0732">Signal</keyword>
<evidence type="ECO:0000256" key="1">
    <source>
        <dbReference type="SAM" id="SignalP"/>
    </source>
</evidence>
<dbReference type="PROSITE" id="PS51257">
    <property type="entry name" value="PROKAR_LIPOPROTEIN"/>
    <property type="match status" value="1"/>
</dbReference>
<accession>A0ABU0SCY4</accession>
<reference evidence="2 3" key="1">
    <citation type="submission" date="2023-07" db="EMBL/GenBank/DDBJ databases">
        <title>Comparative genomics of wheat-associated soil bacteria to identify genetic determinants of phenazine resistance.</title>
        <authorList>
            <person name="Mouncey N."/>
        </authorList>
    </citation>
    <scope>NUCLEOTIDE SEQUENCE [LARGE SCALE GENOMIC DNA]</scope>
    <source>
        <strain evidence="2 3">W4I11</strain>
    </source>
</reference>
<dbReference type="RefSeq" id="WP_162802417.1">
    <property type="nucleotide sequence ID" value="NZ_JAUSZT010000003.1"/>
</dbReference>
<name>A0ABU0SCY4_9HYPH</name>
<comment type="caution">
    <text evidence="2">The sequence shown here is derived from an EMBL/GenBank/DDBJ whole genome shotgun (WGS) entry which is preliminary data.</text>
</comment>
<feature type="signal peptide" evidence="1">
    <location>
        <begin position="1"/>
        <end position="21"/>
    </location>
</feature>
<gene>
    <name evidence="2" type="ORF">QFZ34_003804</name>
</gene>
<evidence type="ECO:0008006" key="4">
    <source>
        <dbReference type="Google" id="ProtNLM"/>
    </source>
</evidence>
<proteinExistence type="predicted"/>
<evidence type="ECO:0000313" key="2">
    <source>
        <dbReference type="EMBL" id="MDQ0998622.1"/>
    </source>
</evidence>
<feature type="chain" id="PRO_5045883846" description="Lipoprotein" evidence="1">
    <location>
        <begin position="22"/>
        <end position="73"/>
    </location>
</feature>
<organism evidence="2 3">
    <name type="scientific">Phyllobacterium ifriqiyense</name>
    <dbReference type="NCBI Taxonomy" id="314238"/>
    <lineage>
        <taxon>Bacteria</taxon>
        <taxon>Pseudomonadati</taxon>
        <taxon>Pseudomonadota</taxon>
        <taxon>Alphaproteobacteria</taxon>
        <taxon>Hyphomicrobiales</taxon>
        <taxon>Phyllobacteriaceae</taxon>
        <taxon>Phyllobacterium</taxon>
    </lineage>
</organism>
<protein>
    <recommendedName>
        <fullName evidence="4">Lipoprotein</fullName>
    </recommendedName>
</protein>
<dbReference type="EMBL" id="JAUSZT010000003">
    <property type="protein sequence ID" value="MDQ0998622.1"/>
    <property type="molecule type" value="Genomic_DNA"/>
</dbReference>
<sequence>MKLALSALVLGAITLTGCANSGSVSPLVWCDRPTDMNPTVFTNCTQRVGGDSPYKRERESRRYYNNRYYKTSS</sequence>
<keyword evidence="3" id="KW-1185">Reference proteome</keyword>
<evidence type="ECO:0000313" key="3">
    <source>
        <dbReference type="Proteomes" id="UP001237780"/>
    </source>
</evidence>
<dbReference type="Proteomes" id="UP001237780">
    <property type="component" value="Unassembled WGS sequence"/>
</dbReference>